<evidence type="ECO:0000256" key="16">
    <source>
        <dbReference type="ARBA" id="ARBA00049255"/>
    </source>
</evidence>
<dbReference type="Gene3D" id="3.30.930.10">
    <property type="entry name" value="Bira Bifunctional Protein, Domain 2"/>
    <property type="match status" value="1"/>
</dbReference>
<evidence type="ECO:0000313" key="19">
    <source>
        <dbReference type="Proteomes" id="UP001149314"/>
    </source>
</evidence>
<dbReference type="SUPFAM" id="SSF55681">
    <property type="entry name" value="Class II aaRS and biotin synthetases"/>
    <property type="match status" value="1"/>
</dbReference>
<evidence type="ECO:0000256" key="7">
    <source>
        <dbReference type="ARBA" id="ARBA00022490"/>
    </source>
</evidence>
<keyword evidence="13" id="KW-0648">Protein biosynthesis</keyword>
<dbReference type="InterPro" id="IPR009061">
    <property type="entry name" value="DNA-bd_dom_put_sf"/>
</dbReference>
<sequence>LHTDASHRFERGVDPALTPAAVERATQLLIEICGGQAGPVVEALSGDDMPKERVIFLRSDRLEKALSKALEAADVTDILQRLGLDVSVQEDGWKVIAASWRFDLSIEEDLIEEVARVHGYNNLPVRRPAARLALRSADEAKLTQARLRRQMVARGFQEAITYSFVAPELQAAILPDAVTPVLANP</sequence>
<comment type="similarity">
    <text evidence="3">Belongs to the phenylalanyl-tRNA synthetase beta subunit family. Type 1 subfamily.</text>
</comment>
<evidence type="ECO:0000256" key="2">
    <source>
        <dbReference type="ARBA" id="ARBA00004496"/>
    </source>
</evidence>
<dbReference type="EMBL" id="JAOURS010000116">
    <property type="protein sequence ID" value="MDC6641574.1"/>
    <property type="molecule type" value="Genomic_DNA"/>
</dbReference>
<evidence type="ECO:0000256" key="15">
    <source>
        <dbReference type="ARBA" id="ARBA00033189"/>
    </source>
</evidence>
<dbReference type="SUPFAM" id="SSF46955">
    <property type="entry name" value="Putative DNA-binding domain"/>
    <property type="match status" value="1"/>
</dbReference>
<feature type="non-terminal residue" evidence="18">
    <location>
        <position position="185"/>
    </location>
</feature>
<dbReference type="Gene3D" id="3.50.40.10">
    <property type="entry name" value="Phenylalanyl-trna Synthetase, Chain B, domain 3"/>
    <property type="match status" value="1"/>
</dbReference>
<dbReference type="Pfam" id="PF17759">
    <property type="entry name" value="tRNA_synthFbeta"/>
    <property type="match status" value="1"/>
</dbReference>
<keyword evidence="7" id="KW-0963">Cytoplasm</keyword>
<dbReference type="RefSeq" id="WP_272733565.1">
    <property type="nucleotide sequence ID" value="NZ_JAOURS010000116.1"/>
</dbReference>
<feature type="domain" description="B5" evidence="17">
    <location>
        <begin position="50"/>
        <end position="125"/>
    </location>
</feature>
<evidence type="ECO:0000256" key="6">
    <source>
        <dbReference type="ARBA" id="ARBA00017032"/>
    </source>
</evidence>
<proteinExistence type="inferred from homology"/>
<keyword evidence="8 18" id="KW-0436">Ligase</keyword>
<name>A0A9X4BFY0_9ENTR</name>
<dbReference type="GO" id="GO:0004826">
    <property type="term" value="F:phenylalanine-tRNA ligase activity"/>
    <property type="evidence" value="ECO:0007669"/>
    <property type="project" value="UniProtKB-EC"/>
</dbReference>
<gene>
    <name evidence="18" type="ORF">OEZ79_25745</name>
</gene>
<dbReference type="GO" id="GO:0003723">
    <property type="term" value="F:RNA binding"/>
    <property type="evidence" value="ECO:0007669"/>
    <property type="project" value="InterPro"/>
</dbReference>
<dbReference type="InterPro" id="IPR005146">
    <property type="entry name" value="B3/B4_tRNA-bd"/>
</dbReference>
<keyword evidence="10" id="KW-0547">Nucleotide-binding</keyword>
<organism evidence="18 19">
    <name type="scientific">Leclercia adecarboxylata</name>
    <dbReference type="NCBI Taxonomy" id="83655"/>
    <lineage>
        <taxon>Bacteria</taxon>
        <taxon>Pseudomonadati</taxon>
        <taxon>Pseudomonadota</taxon>
        <taxon>Gammaproteobacteria</taxon>
        <taxon>Enterobacterales</taxon>
        <taxon>Enterobacteriaceae</taxon>
        <taxon>Leclercia</taxon>
    </lineage>
</organism>
<dbReference type="EC" id="6.1.1.20" evidence="5"/>
<keyword evidence="11" id="KW-0067">ATP-binding</keyword>
<comment type="caution">
    <text evidence="18">The sequence shown here is derived from an EMBL/GenBank/DDBJ whole genome shotgun (WGS) entry which is preliminary data.</text>
</comment>
<reference evidence="18" key="1">
    <citation type="journal article" date="2023" name="Genes Genomics">
        <title>Genomic insights of Leclercia adecarboxylata strains linked to an outbreak in public hospitals in Mexico.</title>
        <authorList>
            <person name="Barrios-Villa E."/>
            <person name="Pacheco-Flores B."/>
            <person name="Lozano-Zarain P."/>
            <person name="Del Campo-Ortega R."/>
            <person name="de Jesus Ascencio-Montiel I."/>
            <person name="Gonzalez-Leon M."/>
            <person name="Camorlinga-Ponce M."/>
            <person name="Gaytan Cervantes F.J."/>
            <person name="Gonzalez Torres C."/>
            <person name="Aguilar E."/>
            <person name="Gonzalez Ibarra J."/>
            <person name="Torres Lopez F.J."/>
            <person name="Rosas-Vargas H."/>
            <person name="Gonzalez-Bonilla C.R."/>
            <person name="Del Carmen Rocha-Gracia R."/>
        </authorList>
    </citation>
    <scope>NUCLEOTIDE SEQUENCE</scope>
    <source>
        <strain evidence="18">Lac40</strain>
    </source>
</reference>
<evidence type="ECO:0000256" key="14">
    <source>
        <dbReference type="ARBA" id="ARBA00023146"/>
    </source>
</evidence>
<evidence type="ECO:0000256" key="1">
    <source>
        <dbReference type="ARBA" id="ARBA00001946"/>
    </source>
</evidence>
<evidence type="ECO:0000256" key="10">
    <source>
        <dbReference type="ARBA" id="ARBA00022741"/>
    </source>
</evidence>
<keyword evidence="14" id="KW-0030">Aminoacyl-tRNA synthetase</keyword>
<dbReference type="FunFam" id="3.30.56.10:FF:000002">
    <property type="entry name" value="Phenylalanine--tRNA ligase beta subunit"/>
    <property type="match status" value="1"/>
</dbReference>
<dbReference type="GO" id="GO:0005524">
    <property type="term" value="F:ATP binding"/>
    <property type="evidence" value="ECO:0007669"/>
    <property type="project" value="UniProtKB-KW"/>
</dbReference>
<dbReference type="PANTHER" id="PTHR10947:SF0">
    <property type="entry name" value="PHENYLALANINE--TRNA LIGASE BETA SUBUNIT"/>
    <property type="match status" value="1"/>
</dbReference>
<evidence type="ECO:0000256" key="11">
    <source>
        <dbReference type="ARBA" id="ARBA00022840"/>
    </source>
</evidence>
<dbReference type="GO" id="GO:0000287">
    <property type="term" value="F:magnesium ion binding"/>
    <property type="evidence" value="ECO:0007669"/>
    <property type="project" value="InterPro"/>
</dbReference>
<dbReference type="InterPro" id="IPR045864">
    <property type="entry name" value="aa-tRNA-synth_II/BPL/LPL"/>
</dbReference>
<dbReference type="AlphaFoldDB" id="A0A9X4BFY0"/>
<keyword evidence="12" id="KW-0460">Magnesium</keyword>
<dbReference type="Pfam" id="PF03483">
    <property type="entry name" value="B3_4"/>
    <property type="match status" value="1"/>
</dbReference>
<comment type="cofactor">
    <cofactor evidence="1">
        <name>Mg(2+)</name>
        <dbReference type="ChEBI" id="CHEBI:18420"/>
    </cofactor>
</comment>
<protein>
    <recommendedName>
        <fullName evidence="6">Phenylalanine--tRNA ligase beta subunit</fullName>
        <ecNumber evidence="5">6.1.1.20</ecNumber>
    </recommendedName>
    <alternativeName>
        <fullName evidence="15">Phenylalanyl-tRNA synthetase beta subunit</fullName>
    </alternativeName>
</protein>
<dbReference type="PANTHER" id="PTHR10947">
    <property type="entry name" value="PHENYLALANYL-TRNA SYNTHETASE BETA CHAIN AND LEUCINE-RICH REPEAT-CONTAINING PROTEIN 47"/>
    <property type="match status" value="1"/>
</dbReference>
<dbReference type="PROSITE" id="PS51483">
    <property type="entry name" value="B5"/>
    <property type="match status" value="1"/>
</dbReference>
<evidence type="ECO:0000256" key="13">
    <source>
        <dbReference type="ARBA" id="ARBA00022917"/>
    </source>
</evidence>
<dbReference type="GO" id="GO:0009328">
    <property type="term" value="C:phenylalanine-tRNA ligase complex"/>
    <property type="evidence" value="ECO:0007669"/>
    <property type="project" value="TreeGrafter"/>
</dbReference>
<dbReference type="InterPro" id="IPR005147">
    <property type="entry name" value="tRNA_synthase_B5-dom"/>
</dbReference>
<dbReference type="SMART" id="SM00874">
    <property type="entry name" value="B5"/>
    <property type="match status" value="1"/>
</dbReference>
<dbReference type="SUPFAM" id="SSF56037">
    <property type="entry name" value="PheT/TilS domain"/>
    <property type="match status" value="1"/>
</dbReference>
<comment type="subunit">
    <text evidence="4">Tetramer of two alpha and two beta subunits.</text>
</comment>
<evidence type="ECO:0000256" key="12">
    <source>
        <dbReference type="ARBA" id="ARBA00022842"/>
    </source>
</evidence>
<dbReference type="InterPro" id="IPR045060">
    <property type="entry name" value="Phe-tRNA-ligase_IIc_bsu"/>
</dbReference>
<dbReference type="GO" id="GO:0006432">
    <property type="term" value="P:phenylalanyl-tRNA aminoacylation"/>
    <property type="evidence" value="ECO:0007669"/>
    <property type="project" value="InterPro"/>
</dbReference>
<evidence type="ECO:0000256" key="8">
    <source>
        <dbReference type="ARBA" id="ARBA00022598"/>
    </source>
</evidence>
<dbReference type="Gene3D" id="3.30.56.10">
    <property type="match status" value="1"/>
</dbReference>
<dbReference type="Proteomes" id="UP001149314">
    <property type="component" value="Unassembled WGS sequence"/>
</dbReference>
<accession>A0A9X4BFY0</accession>
<evidence type="ECO:0000256" key="4">
    <source>
        <dbReference type="ARBA" id="ARBA00011209"/>
    </source>
</evidence>
<evidence type="ECO:0000256" key="3">
    <source>
        <dbReference type="ARBA" id="ARBA00008653"/>
    </source>
</evidence>
<comment type="subcellular location">
    <subcellularLocation>
        <location evidence="2">Cytoplasm</location>
    </subcellularLocation>
</comment>
<comment type="catalytic activity">
    <reaction evidence="16">
        <text>tRNA(Phe) + L-phenylalanine + ATP = L-phenylalanyl-tRNA(Phe) + AMP + diphosphate + H(+)</text>
        <dbReference type="Rhea" id="RHEA:19413"/>
        <dbReference type="Rhea" id="RHEA-COMP:9668"/>
        <dbReference type="Rhea" id="RHEA-COMP:9699"/>
        <dbReference type="ChEBI" id="CHEBI:15378"/>
        <dbReference type="ChEBI" id="CHEBI:30616"/>
        <dbReference type="ChEBI" id="CHEBI:33019"/>
        <dbReference type="ChEBI" id="CHEBI:58095"/>
        <dbReference type="ChEBI" id="CHEBI:78442"/>
        <dbReference type="ChEBI" id="CHEBI:78531"/>
        <dbReference type="ChEBI" id="CHEBI:456215"/>
        <dbReference type="EC" id="6.1.1.20"/>
    </reaction>
</comment>
<evidence type="ECO:0000256" key="9">
    <source>
        <dbReference type="ARBA" id="ARBA00022723"/>
    </source>
</evidence>
<dbReference type="InterPro" id="IPR041616">
    <property type="entry name" value="PheRS_beta_core"/>
</dbReference>
<keyword evidence="9" id="KW-0479">Metal-binding</keyword>
<dbReference type="Pfam" id="PF03484">
    <property type="entry name" value="B5"/>
    <property type="match status" value="1"/>
</dbReference>
<evidence type="ECO:0000256" key="5">
    <source>
        <dbReference type="ARBA" id="ARBA00012814"/>
    </source>
</evidence>
<evidence type="ECO:0000313" key="18">
    <source>
        <dbReference type="EMBL" id="MDC6641574.1"/>
    </source>
</evidence>
<feature type="non-terminal residue" evidence="18">
    <location>
        <position position="1"/>
    </location>
</feature>
<evidence type="ECO:0000259" key="17">
    <source>
        <dbReference type="PROSITE" id="PS51483"/>
    </source>
</evidence>
<dbReference type="InterPro" id="IPR020825">
    <property type="entry name" value="Phe-tRNA_synthase-like_B3/B4"/>
</dbReference>